<feature type="domain" description="Methyltransferase type 11" evidence="1">
    <location>
        <begin position="48"/>
        <end position="143"/>
    </location>
</feature>
<dbReference type="InterPro" id="IPR013216">
    <property type="entry name" value="Methyltransf_11"/>
</dbReference>
<dbReference type="Pfam" id="PF08241">
    <property type="entry name" value="Methyltransf_11"/>
    <property type="match status" value="1"/>
</dbReference>
<dbReference type="Proteomes" id="UP000230481">
    <property type="component" value="Unassembled WGS sequence"/>
</dbReference>
<protein>
    <recommendedName>
        <fullName evidence="1">Methyltransferase type 11 domain-containing protein</fullName>
    </recommendedName>
</protein>
<dbReference type="GO" id="GO:0008757">
    <property type="term" value="F:S-adenosylmethionine-dependent methyltransferase activity"/>
    <property type="evidence" value="ECO:0007669"/>
    <property type="project" value="InterPro"/>
</dbReference>
<evidence type="ECO:0000313" key="3">
    <source>
        <dbReference type="Proteomes" id="UP000230481"/>
    </source>
</evidence>
<gene>
    <name evidence="2" type="ORF">COT82_02475</name>
</gene>
<dbReference type="EMBL" id="PFAA01000046">
    <property type="protein sequence ID" value="PIT96568.1"/>
    <property type="molecule type" value="Genomic_DNA"/>
</dbReference>
<organism evidence="2 3">
    <name type="scientific">Candidatus Campbellbacteria bacterium CG10_big_fil_rev_8_21_14_0_10_35_52</name>
    <dbReference type="NCBI Taxonomy" id="1974527"/>
    <lineage>
        <taxon>Bacteria</taxon>
        <taxon>Candidatus Campbelliibacteriota</taxon>
    </lineage>
</organism>
<accession>A0A2M6WUW4</accession>
<dbReference type="AlphaFoldDB" id="A0A2M6WUW4"/>
<dbReference type="SUPFAM" id="SSF53335">
    <property type="entry name" value="S-adenosyl-L-methionine-dependent methyltransferases"/>
    <property type="match status" value="1"/>
</dbReference>
<dbReference type="InterPro" id="IPR029063">
    <property type="entry name" value="SAM-dependent_MTases_sf"/>
</dbReference>
<reference evidence="3" key="1">
    <citation type="submission" date="2017-09" db="EMBL/GenBank/DDBJ databases">
        <title>Depth-based differentiation of microbial function through sediment-hosted aquifers and enrichment of novel symbionts in the deep terrestrial subsurface.</title>
        <authorList>
            <person name="Probst A.J."/>
            <person name="Ladd B."/>
            <person name="Jarett J.K."/>
            <person name="Geller-Mcgrath D.E."/>
            <person name="Sieber C.M.K."/>
            <person name="Emerson J.B."/>
            <person name="Anantharaman K."/>
            <person name="Thomas B.C."/>
            <person name="Malmstrom R."/>
            <person name="Stieglmeier M."/>
            <person name="Klingl A."/>
            <person name="Woyke T."/>
            <person name="Ryan C.M."/>
            <person name="Banfield J.F."/>
        </authorList>
    </citation>
    <scope>NUCLEOTIDE SEQUENCE [LARGE SCALE GENOMIC DNA]</scope>
</reference>
<dbReference type="Gene3D" id="3.40.50.150">
    <property type="entry name" value="Vaccinia Virus protein VP39"/>
    <property type="match status" value="1"/>
</dbReference>
<dbReference type="PANTHER" id="PTHR43861">
    <property type="entry name" value="TRANS-ACONITATE 2-METHYLTRANSFERASE-RELATED"/>
    <property type="match status" value="1"/>
</dbReference>
<comment type="caution">
    <text evidence="2">The sequence shown here is derived from an EMBL/GenBank/DDBJ whole genome shotgun (WGS) entry which is preliminary data.</text>
</comment>
<sequence length="220" mass="24699">MENPPKKENTNIGYWEQVLETPTPAYQELFSAEREYLDKHILPDSFVLDIGCGEGRNMQSILQNTKNVYGIDNDPKAVKDAKKRFGEIETVQVAVASADNLPFENETFDTVTFLMILPNLENNKESSISESARVLKKGGKLILSTFSETAFNERMKIYKMLNAPIKKIEGTKVIFDESLGANTSEQFSLDELKSLGEKSSLRIVDSVKVGDIAYIVAYEK</sequence>
<name>A0A2M6WUW4_9BACT</name>
<evidence type="ECO:0000259" key="1">
    <source>
        <dbReference type="Pfam" id="PF08241"/>
    </source>
</evidence>
<evidence type="ECO:0000313" key="2">
    <source>
        <dbReference type="EMBL" id="PIT96568.1"/>
    </source>
</evidence>
<proteinExistence type="predicted"/>
<dbReference type="CDD" id="cd02440">
    <property type="entry name" value="AdoMet_MTases"/>
    <property type="match status" value="1"/>
</dbReference>